<feature type="transmembrane region" description="Helical" evidence="2">
    <location>
        <begin position="12"/>
        <end position="35"/>
    </location>
</feature>
<reference evidence="3" key="1">
    <citation type="submission" date="2015-12" db="EMBL/GenBank/DDBJ databases">
        <title>Update maize B73 reference genome by single molecule sequencing technologies.</title>
        <authorList>
            <consortium name="Maize Genome Sequencing Project"/>
            <person name="Ware D."/>
        </authorList>
    </citation>
    <scope>NUCLEOTIDE SEQUENCE</scope>
    <source>
        <tissue evidence="3">Seedling</tissue>
    </source>
</reference>
<accession>A0A1D6P6N2</accession>
<evidence type="ECO:0000256" key="2">
    <source>
        <dbReference type="SAM" id="Phobius"/>
    </source>
</evidence>
<dbReference type="ExpressionAtlas" id="A0A1D6P6N2">
    <property type="expression patterns" value="baseline and differential"/>
</dbReference>
<keyword evidence="2" id="KW-1133">Transmembrane helix</keyword>
<feature type="transmembrane region" description="Helical" evidence="2">
    <location>
        <begin position="205"/>
        <end position="227"/>
    </location>
</feature>
<dbReference type="IntAct" id="A0A1D6P6N2">
    <property type="interactions" value="6"/>
</dbReference>
<dbReference type="EMBL" id="CM000785">
    <property type="protein sequence ID" value="AQL05519.1"/>
    <property type="molecule type" value="Genomic_DNA"/>
</dbReference>
<organism evidence="3">
    <name type="scientific">Zea mays</name>
    <name type="common">Maize</name>
    <dbReference type="NCBI Taxonomy" id="4577"/>
    <lineage>
        <taxon>Eukaryota</taxon>
        <taxon>Viridiplantae</taxon>
        <taxon>Streptophyta</taxon>
        <taxon>Embryophyta</taxon>
        <taxon>Tracheophyta</taxon>
        <taxon>Spermatophyta</taxon>
        <taxon>Magnoliopsida</taxon>
        <taxon>Liliopsida</taxon>
        <taxon>Poales</taxon>
        <taxon>Poaceae</taxon>
        <taxon>PACMAD clade</taxon>
        <taxon>Panicoideae</taxon>
        <taxon>Andropogonodae</taxon>
        <taxon>Andropogoneae</taxon>
        <taxon>Tripsacinae</taxon>
        <taxon>Zea</taxon>
    </lineage>
</organism>
<dbReference type="AlphaFoldDB" id="A0A1D6P6N2"/>
<dbReference type="EMBL" id="CM000785">
    <property type="protein sequence ID" value="AQL05520.1"/>
    <property type="molecule type" value="Genomic_DNA"/>
</dbReference>
<feature type="transmembrane region" description="Helical" evidence="2">
    <location>
        <begin position="78"/>
        <end position="99"/>
    </location>
</feature>
<proteinExistence type="predicted"/>
<feature type="transmembrane region" description="Helical" evidence="2">
    <location>
        <begin position="156"/>
        <end position="176"/>
    </location>
</feature>
<gene>
    <name evidence="3" type="ORF">ZEAMMB73_Zm00001d047059</name>
</gene>
<evidence type="ECO:0000256" key="1">
    <source>
        <dbReference type="SAM" id="MobiDB-lite"/>
    </source>
</evidence>
<feature type="compositionally biased region" description="Polar residues" evidence="1">
    <location>
        <begin position="292"/>
        <end position="311"/>
    </location>
</feature>
<sequence>MAACRGFFECLLRLLNFILTVAGLAMVGYGIYLLVEWMKISEDGIGGASTAEVLVSGRPLLGAVILGDSFLDNLPKAWFIYLFICVGTIVILVSLFGCIGAGTRNTCCLCFNSSSRGNKIITISAAQKTFRPRHLAFYNDRVTVLHACFLLLVNKYAFLVILLILAEAAAAAFIFFDHGWKDVIPVDKTHNFDVMYDFLKENWEIARWVALGVVVFEAVLLLLALAVRAMNKPAEYDSDDEIIAIGRSPTIRQPLIHTQNVPATGVPVPTLDQRASRNDAWSQRMREKYGLDTSQFTYNPSDPSRYQQNGTPRAEERSRCTIM</sequence>
<dbReference type="InParanoid" id="A0A1D6P6N2"/>
<keyword evidence="2" id="KW-0812">Transmembrane</keyword>
<keyword evidence="2" id="KW-0472">Membrane</keyword>
<name>A0A1D6P6N2_MAIZE</name>
<dbReference type="STRING" id="4577.A0A1D6P6N2"/>
<dbReference type="FunCoup" id="A0A1D6P6N2">
    <property type="interactions" value="1106"/>
</dbReference>
<evidence type="ECO:0000313" key="3">
    <source>
        <dbReference type="EMBL" id="AQL05520.1"/>
    </source>
</evidence>
<protein>
    <submittedName>
        <fullName evidence="3">Tobamovirus multiplication protein 2A</fullName>
    </submittedName>
</protein>
<feature type="compositionally biased region" description="Basic and acidic residues" evidence="1">
    <location>
        <begin position="313"/>
        <end position="323"/>
    </location>
</feature>
<feature type="region of interest" description="Disordered" evidence="1">
    <location>
        <begin position="292"/>
        <end position="323"/>
    </location>
</feature>